<dbReference type="GO" id="GO:0090110">
    <property type="term" value="P:COPII-coated vesicle cargo loading"/>
    <property type="evidence" value="ECO:0007669"/>
    <property type="project" value="TreeGrafter"/>
</dbReference>
<dbReference type="GO" id="GO:0030127">
    <property type="term" value="C:COPII vesicle coat"/>
    <property type="evidence" value="ECO:0007669"/>
    <property type="project" value="TreeGrafter"/>
</dbReference>
<evidence type="ECO:0000313" key="4">
    <source>
        <dbReference type="Proteomes" id="UP000023152"/>
    </source>
</evidence>
<protein>
    <submittedName>
        <fullName evidence="3">Uncharacterized protein</fullName>
    </submittedName>
</protein>
<keyword evidence="2" id="KW-0812">Transmembrane</keyword>
<evidence type="ECO:0000256" key="1">
    <source>
        <dbReference type="SAM" id="MobiDB-lite"/>
    </source>
</evidence>
<dbReference type="PANTHER" id="PTHR13803:SF36">
    <property type="entry name" value="TYPE A VON WILLEBRAND FACTOR DOMAIN-CONTAINING PROTEIN"/>
    <property type="match status" value="1"/>
</dbReference>
<gene>
    <name evidence="3" type="ORF">RFI_31934</name>
</gene>
<evidence type="ECO:0000313" key="3">
    <source>
        <dbReference type="EMBL" id="ETO05462.1"/>
    </source>
</evidence>
<keyword evidence="2" id="KW-0472">Membrane</keyword>
<dbReference type="EMBL" id="ASPP01028096">
    <property type="protein sequence ID" value="ETO05462.1"/>
    <property type="molecule type" value="Genomic_DNA"/>
</dbReference>
<sequence>HICLCVRAVALVSFSNEVTIVGDGTSEPQFVAGDKLHDMEKLKTIGQEYKLDSAIERSAKALSDKVWGLTEKGQTALGPALVVSIALASQKPGSQVLLCTDGLANIGLGNLDAAEGVVREEQLDAVEEWYVQVANWALEQGVVVNVISITDSECKLENLGKVCEITKGKVQRINPKELTSNFKGILEKKQILATKVQATMLLHPVMQFKTDDLSLEGDEDSYDTNDNNNNDNNNNNNNNNNSNSNSNNNKNSNDKQEQTRQVVPTLTTIAEGNNESEKSTQHSQKKTNDETNTEPGQENLKEQAKKEEEKEEEVKSSTIEISRQVQDIGNVFSESKVYFEYIIRKDMLKRNEYKQLNDVIFQVQIHYVRPDGGSFLVYIMYTYMFMYFFFPPSFVTKTKQNKQKLKCYE</sequence>
<name>X6LWF5_RETFI</name>
<dbReference type="PANTHER" id="PTHR13803">
    <property type="entry name" value="SEC24-RELATED PROTEIN"/>
    <property type="match status" value="1"/>
</dbReference>
<accession>X6LWF5</accession>
<feature type="region of interest" description="Disordered" evidence="1">
    <location>
        <begin position="216"/>
        <end position="315"/>
    </location>
</feature>
<evidence type="ECO:0000256" key="2">
    <source>
        <dbReference type="SAM" id="Phobius"/>
    </source>
</evidence>
<feature type="compositionally biased region" description="Low complexity" evidence="1">
    <location>
        <begin position="225"/>
        <end position="251"/>
    </location>
</feature>
<dbReference type="InterPro" id="IPR036465">
    <property type="entry name" value="vWFA_dom_sf"/>
</dbReference>
<dbReference type="AlphaFoldDB" id="X6LWF5"/>
<dbReference type="InterPro" id="IPR050550">
    <property type="entry name" value="SEC23_SEC24_subfamily"/>
</dbReference>
<dbReference type="Proteomes" id="UP000023152">
    <property type="component" value="Unassembled WGS sequence"/>
</dbReference>
<organism evidence="3 4">
    <name type="scientific">Reticulomyxa filosa</name>
    <dbReference type="NCBI Taxonomy" id="46433"/>
    <lineage>
        <taxon>Eukaryota</taxon>
        <taxon>Sar</taxon>
        <taxon>Rhizaria</taxon>
        <taxon>Retaria</taxon>
        <taxon>Foraminifera</taxon>
        <taxon>Monothalamids</taxon>
        <taxon>Reticulomyxidae</taxon>
        <taxon>Reticulomyxa</taxon>
    </lineage>
</organism>
<dbReference type="GO" id="GO:0000149">
    <property type="term" value="F:SNARE binding"/>
    <property type="evidence" value="ECO:0007669"/>
    <property type="project" value="TreeGrafter"/>
</dbReference>
<proteinExistence type="predicted"/>
<comment type="caution">
    <text evidence="3">The sequence shown here is derived from an EMBL/GenBank/DDBJ whole genome shotgun (WGS) entry which is preliminary data.</text>
</comment>
<keyword evidence="4" id="KW-1185">Reference proteome</keyword>
<dbReference type="GO" id="GO:0008270">
    <property type="term" value="F:zinc ion binding"/>
    <property type="evidence" value="ECO:0007669"/>
    <property type="project" value="TreeGrafter"/>
</dbReference>
<feature type="non-terminal residue" evidence="3">
    <location>
        <position position="1"/>
    </location>
</feature>
<reference evidence="3 4" key="1">
    <citation type="journal article" date="2013" name="Curr. Biol.">
        <title>The Genome of the Foraminiferan Reticulomyxa filosa.</title>
        <authorList>
            <person name="Glockner G."/>
            <person name="Hulsmann N."/>
            <person name="Schleicher M."/>
            <person name="Noegel A.A."/>
            <person name="Eichinger L."/>
            <person name="Gallinger C."/>
            <person name="Pawlowski J."/>
            <person name="Sierra R."/>
            <person name="Euteneuer U."/>
            <person name="Pillet L."/>
            <person name="Moustafa A."/>
            <person name="Platzer M."/>
            <person name="Groth M."/>
            <person name="Szafranski K."/>
            <person name="Schliwa M."/>
        </authorList>
    </citation>
    <scope>NUCLEOTIDE SEQUENCE [LARGE SCALE GENOMIC DNA]</scope>
</reference>
<keyword evidence="2" id="KW-1133">Transmembrane helix</keyword>
<dbReference type="Gene3D" id="3.40.50.410">
    <property type="entry name" value="von Willebrand factor, type A domain"/>
    <property type="match status" value="1"/>
</dbReference>
<feature type="transmembrane region" description="Helical" evidence="2">
    <location>
        <begin position="375"/>
        <end position="396"/>
    </location>
</feature>
<dbReference type="GO" id="GO:0070971">
    <property type="term" value="C:endoplasmic reticulum exit site"/>
    <property type="evidence" value="ECO:0007669"/>
    <property type="project" value="TreeGrafter"/>
</dbReference>
<feature type="compositionally biased region" description="Polar residues" evidence="1">
    <location>
        <begin position="259"/>
        <end position="273"/>
    </location>
</feature>
<dbReference type="SUPFAM" id="SSF53300">
    <property type="entry name" value="vWA-like"/>
    <property type="match status" value="1"/>
</dbReference>
<dbReference type="OrthoDB" id="1724672at2759"/>
<feature type="compositionally biased region" description="Basic and acidic residues" evidence="1">
    <location>
        <begin position="299"/>
        <end position="315"/>
    </location>
</feature>